<keyword evidence="3 6" id="KW-1133">Transmembrane helix</keyword>
<feature type="transmembrane region" description="Helical" evidence="6">
    <location>
        <begin position="21"/>
        <end position="39"/>
    </location>
</feature>
<dbReference type="RefSeq" id="WP_087030999.1">
    <property type="nucleotide sequence ID" value="NZ_FJNE01000002.1"/>
</dbReference>
<sequence length="169" mass="19082">MTEIMDLLKGQLSKMNVDGSWVFGAVTGGLTIAIPQWVYTQGWSLNHTILIGILIGIISFEWIVGGRLATVSTDKQRSSRVAIDSLIRDVLIIGICAMGLGLDQLFSTGSIIYTIITAAFIYHNFYSLMANIVVLRWDKHFPMWLLTWLDNEIAVKKEKYFPINKKEEK</sequence>
<evidence type="ECO:0000256" key="2">
    <source>
        <dbReference type="ARBA" id="ARBA00022692"/>
    </source>
</evidence>
<reference evidence="7 8" key="1">
    <citation type="submission" date="2016-02" db="EMBL/GenBank/DDBJ databases">
        <authorList>
            <person name="Wen L."/>
            <person name="He K."/>
            <person name="Yang H."/>
        </authorList>
    </citation>
    <scope>NUCLEOTIDE SEQUENCE [LARGE SCALE GENOMIC DNA]</scope>
    <source>
        <strain evidence="7">Trichococcus palustris</strain>
    </source>
</reference>
<dbReference type="InterPro" id="IPR006480">
    <property type="entry name" value="Phage_holin_4_1"/>
</dbReference>
<proteinExistence type="inferred from homology"/>
<evidence type="ECO:0000256" key="1">
    <source>
        <dbReference type="ARBA" id="ARBA00004141"/>
    </source>
</evidence>
<comment type="subcellular location">
    <subcellularLocation>
        <location evidence="1">Membrane</location>
        <topology evidence="1">Multi-pass membrane protein</topology>
    </subcellularLocation>
</comment>
<name>A0A143Y9Z7_9LACT</name>
<accession>A0A143Y9Z7</accession>
<comment type="similarity">
    <text evidence="5">Belongs to the bacteriophage holin family. Cp-1 holin subfamily.</text>
</comment>
<dbReference type="OrthoDB" id="2885993at2"/>
<dbReference type="EMBL" id="FJNE01000002">
    <property type="protein sequence ID" value="CZQ84660.1"/>
    <property type="molecule type" value="Genomic_DNA"/>
</dbReference>
<organism evidence="7 8">
    <name type="scientific">Trichococcus palustris</name>
    <dbReference type="NCBI Taxonomy" id="140314"/>
    <lineage>
        <taxon>Bacteria</taxon>
        <taxon>Bacillati</taxon>
        <taxon>Bacillota</taxon>
        <taxon>Bacilli</taxon>
        <taxon>Lactobacillales</taxon>
        <taxon>Carnobacteriaceae</taxon>
        <taxon>Trichococcus</taxon>
    </lineage>
</organism>
<evidence type="ECO:0000256" key="6">
    <source>
        <dbReference type="SAM" id="Phobius"/>
    </source>
</evidence>
<evidence type="ECO:0000313" key="7">
    <source>
        <dbReference type="EMBL" id="CZQ84660.1"/>
    </source>
</evidence>
<keyword evidence="8" id="KW-1185">Reference proteome</keyword>
<feature type="transmembrane region" description="Helical" evidence="6">
    <location>
        <begin position="111"/>
        <end position="135"/>
    </location>
</feature>
<gene>
    <name evidence="7" type="ORF">Tpal_519</name>
</gene>
<evidence type="ECO:0000256" key="5">
    <source>
        <dbReference type="ARBA" id="ARBA00023600"/>
    </source>
</evidence>
<feature type="transmembrane region" description="Helical" evidence="6">
    <location>
        <begin position="86"/>
        <end position="105"/>
    </location>
</feature>
<evidence type="ECO:0000313" key="8">
    <source>
        <dbReference type="Proteomes" id="UP000242754"/>
    </source>
</evidence>
<keyword evidence="4 6" id="KW-0472">Membrane</keyword>
<dbReference type="Pfam" id="PF05105">
    <property type="entry name" value="Phage_holin_4_1"/>
    <property type="match status" value="1"/>
</dbReference>
<evidence type="ECO:0000256" key="3">
    <source>
        <dbReference type="ARBA" id="ARBA00022989"/>
    </source>
</evidence>
<dbReference type="Proteomes" id="UP000242754">
    <property type="component" value="Unassembled WGS sequence"/>
</dbReference>
<dbReference type="STRING" id="140314.SAMN04488076_1013"/>
<dbReference type="GO" id="GO:0016020">
    <property type="term" value="C:membrane"/>
    <property type="evidence" value="ECO:0007669"/>
    <property type="project" value="UniProtKB-SubCell"/>
</dbReference>
<evidence type="ECO:0000256" key="4">
    <source>
        <dbReference type="ARBA" id="ARBA00023136"/>
    </source>
</evidence>
<keyword evidence="2 6" id="KW-0812">Transmembrane</keyword>
<dbReference type="AlphaFoldDB" id="A0A143Y9Z7"/>
<protein>
    <submittedName>
        <fullName evidence="7">Bacteriophage phi-29 gp14 holin</fullName>
    </submittedName>
</protein>
<feature type="transmembrane region" description="Helical" evidence="6">
    <location>
        <begin position="45"/>
        <end position="65"/>
    </location>
</feature>